<dbReference type="RefSeq" id="XP_008085960.1">
    <property type="nucleotide sequence ID" value="XM_008087769.1"/>
</dbReference>
<reference evidence="2 3" key="1">
    <citation type="journal article" date="2013" name="BMC Genomics">
        <title>Genomics-driven discovery of the pneumocandin biosynthetic gene cluster in the fungus Glarea lozoyensis.</title>
        <authorList>
            <person name="Chen L."/>
            <person name="Yue Q."/>
            <person name="Zhang X."/>
            <person name="Xiang M."/>
            <person name="Wang C."/>
            <person name="Li S."/>
            <person name="Che Y."/>
            <person name="Ortiz-Lopez F.J."/>
            <person name="Bills G.F."/>
            <person name="Liu X."/>
            <person name="An Z."/>
        </authorList>
    </citation>
    <scope>NUCLEOTIDE SEQUENCE [LARGE SCALE GENOMIC DNA]</scope>
    <source>
        <strain evidence="3">ATCC 20868 / MF5171</strain>
    </source>
</reference>
<evidence type="ECO:0000256" key="1">
    <source>
        <dbReference type="SAM" id="SignalP"/>
    </source>
</evidence>
<dbReference type="HOGENOM" id="CLU_101839_0_0_1"/>
<sequence>MSTSTIKLAIVLAGVSAAISASIAPTVVAPTTLDSSIMLAVMGQGELDDQNFSVFKACVQNLNSTYRAYVDEGVLVLLPTANRTIDIKTTDMDLWQCIEASTSTVSLALESSEFDDEVQETSIDITAIDHANAVEMGVTGQIVTGHVPSRAPTSALDKRDAGYFYAYSSDENTCNGDFNYYHTQECYGVASAYSSTAAGNLDQSGPLTLSTHTIVSSCGNNKSKKLIVRDMGGRNLEVVQREEWSVYRPAQRSGCGMVQSYVEAYTSLQPYVYTVIA</sequence>
<dbReference type="eggNOG" id="ENOG502T57Y">
    <property type="taxonomic scope" value="Eukaryota"/>
</dbReference>
<dbReference type="EMBL" id="KE145370">
    <property type="protein sequence ID" value="EPE26770.1"/>
    <property type="molecule type" value="Genomic_DNA"/>
</dbReference>
<name>S3CM62_GLAL2</name>
<dbReference type="AlphaFoldDB" id="S3CM62"/>
<accession>S3CM62</accession>
<protein>
    <submittedName>
        <fullName evidence="2">Uncharacterized protein</fullName>
    </submittedName>
</protein>
<evidence type="ECO:0000313" key="3">
    <source>
        <dbReference type="Proteomes" id="UP000016922"/>
    </source>
</evidence>
<dbReference type="Proteomes" id="UP000016922">
    <property type="component" value="Unassembled WGS sequence"/>
</dbReference>
<feature type="chain" id="PRO_5004507324" evidence="1">
    <location>
        <begin position="21"/>
        <end position="277"/>
    </location>
</feature>
<proteinExistence type="predicted"/>
<dbReference type="OrthoDB" id="4863847at2759"/>
<gene>
    <name evidence="2" type="ORF">GLAREA_02684</name>
</gene>
<dbReference type="KEGG" id="glz:GLAREA_02684"/>
<dbReference type="GeneID" id="19461740"/>
<evidence type="ECO:0000313" key="2">
    <source>
        <dbReference type="EMBL" id="EPE26770.1"/>
    </source>
</evidence>
<organism evidence="2 3">
    <name type="scientific">Glarea lozoyensis (strain ATCC 20868 / MF5171)</name>
    <dbReference type="NCBI Taxonomy" id="1116229"/>
    <lineage>
        <taxon>Eukaryota</taxon>
        <taxon>Fungi</taxon>
        <taxon>Dikarya</taxon>
        <taxon>Ascomycota</taxon>
        <taxon>Pezizomycotina</taxon>
        <taxon>Leotiomycetes</taxon>
        <taxon>Helotiales</taxon>
        <taxon>Helotiaceae</taxon>
        <taxon>Glarea</taxon>
    </lineage>
</organism>
<keyword evidence="1" id="KW-0732">Signal</keyword>
<feature type="signal peptide" evidence="1">
    <location>
        <begin position="1"/>
        <end position="20"/>
    </location>
</feature>
<keyword evidence="3" id="KW-1185">Reference proteome</keyword>